<dbReference type="InterPro" id="IPR018456">
    <property type="entry name" value="PTR2_symporter_CS"/>
</dbReference>
<evidence type="ECO:0000313" key="9">
    <source>
        <dbReference type="Proteomes" id="UP001154282"/>
    </source>
</evidence>
<feature type="transmembrane region" description="Helical" evidence="7">
    <location>
        <begin position="374"/>
        <end position="394"/>
    </location>
</feature>
<dbReference type="GO" id="GO:0016020">
    <property type="term" value="C:membrane"/>
    <property type="evidence" value="ECO:0007669"/>
    <property type="project" value="UniProtKB-SubCell"/>
</dbReference>
<evidence type="ECO:0000256" key="4">
    <source>
        <dbReference type="ARBA" id="ARBA00022989"/>
    </source>
</evidence>
<comment type="similarity">
    <text evidence="2 6">Belongs to the major facilitator superfamily. Proton-dependent oligopeptide transporter (POT/PTR) (TC 2.A.17) family.</text>
</comment>
<gene>
    <name evidence="8" type="ORF">LITE_LOCUS19891</name>
</gene>
<feature type="transmembrane region" description="Helical" evidence="7">
    <location>
        <begin position="453"/>
        <end position="472"/>
    </location>
</feature>
<evidence type="ECO:0000313" key="8">
    <source>
        <dbReference type="EMBL" id="CAI0424299.1"/>
    </source>
</evidence>
<name>A0AAV0KPH0_9ROSI</name>
<evidence type="ECO:0000256" key="1">
    <source>
        <dbReference type="ARBA" id="ARBA00004141"/>
    </source>
</evidence>
<dbReference type="PROSITE" id="PS01023">
    <property type="entry name" value="PTR2_2"/>
    <property type="match status" value="1"/>
</dbReference>
<accession>A0AAV0KPH0</accession>
<feature type="transmembrane region" description="Helical" evidence="7">
    <location>
        <begin position="212"/>
        <end position="230"/>
    </location>
</feature>
<dbReference type="AlphaFoldDB" id="A0AAV0KPH0"/>
<dbReference type="SUPFAM" id="SSF103473">
    <property type="entry name" value="MFS general substrate transporter"/>
    <property type="match status" value="1"/>
</dbReference>
<dbReference type="InterPro" id="IPR000109">
    <property type="entry name" value="POT_fam"/>
</dbReference>
<protein>
    <submittedName>
        <fullName evidence="8">Uncharacterized protein</fullName>
    </submittedName>
</protein>
<evidence type="ECO:0000256" key="3">
    <source>
        <dbReference type="ARBA" id="ARBA00022692"/>
    </source>
</evidence>
<keyword evidence="5 7" id="KW-0472">Membrane</keyword>
<evidence type="ECO:0000256" key="6">
    <source>
        <dbReference type="RuleBase" id="RU003755"/>
    </source>
</evidence>
<dbReference type="Proteomes" id="UP001154282">
    <property type="component" value="Unassembled WGS sequence"/>
</dbReference>
<evidence type="ECO:0000256" key="7">
    <source>
        <dbReference type="SAM" id="Phobius"/>
    </source>
</evidence>
<organism evidence="8 9">
    <name type="scientific">Linum tenue</name>
    <dbReference type="NCBI Taxonomy" id="586396"/>
    <lineage>
        <taxon>Eukaryota</taxon>
        <taxon>Viridiplantae</taxon>
        <taxon>Streptophyta</taxon>
        <taxon>Embryophyta</taxon>
        <taxon>Tracheophyta</taxon>
        <taxon>Spermatophyta</taxon>
        <taxon>Magnoliopsida</taxon>
        <taxon>eudicotyledons</taxon>
        <taxon>Gunneridae</taxon>
        <taxon>Pentapetalae</taxon>
        <taxon>rosids</taxon>
        <taxon>fabids</taxon>
        <taxon>Malpighiales</taxon>
        <taxon>Linaceae</taxon>
        <taxon>Linum</taxon>
    </lineage>
</organism>
<comment type="subcellular location">
    <subcellularLocation>
        <location evidence="1 6">Membrane</location>
        <topology evidence="1 6">Multi-pass membrane protein</topology>
    </subcellularLocation>
</comment>
<keyword evidence="6" id="KW-0813">Transport</keyword>
<dbReference type="PROSITE" id="PS01022">
    <property type="entry name" value="PTR2_1"/>
    <property type="match status" value="1"/>
</dbReference>
<feature type="transmembrane region" description="Helical" evidence="7">
    <location>
        <begin position="415"/>
        <end position="433"/>
    </location>
</feature>
<comment type="caution">
    <text evidence="8">The sequence shown here is derived from an EMBL/GenBank/DDBJ whole genome shotgun (WGS) entry which is preliminary data.</text>
</comment>
<evidence type="ECO:0000256" key="5">
    <source>
        <dbReference type="ARBA" id="ARBA00023136"/>
    </source>
</evidence>
<keyword evidence="4 7" id="KW-1133">Transmembrane helix</keyword>
<feature type="transmembrane region" description="Helical" evidence="7">
    <location>
        <begin position="334"/>
        <end position="354"/>
    </location>
</feature>
<feature type="transmembrane region" description="Helical" evidence="7">
    <location>
        <begin position="493"/>
        <end position="516"/>
    </location>
</feature>
<dbReference type="PANTHER" id="PTHR11654">
    <property type="entry name" value="OLIGOPEPTIDE TRANSPORTER-RELATED"/>
    <property type="match status" value="1"/>
</dbReference>
<proteinExistence type="inferred from homology"/>
<dbReference type="GO" id="GO:0022857">
    <property type="term" value="F:transmembrane transporter activity"/>
    <property type="evidence" value="ECO:0007669"/>
    <property type="project" value="InterPro"/>
</dbReference>
<dbReference type="EMBL" id="CAMGYJ010000005">
    <property type="protein sequence ID" value="CAI0424299.1"/>
    <property type="molecule type" value="Genomic_DNA"/>
</dbReference>
<keyword evidence="9" id="KW-1185">Reference proteome</keyword>
<feature type="transmembrane region" description="Helical" evidence="7">
    <location>
        <begin position="97"/>
        <end position="116"/>
    </location>
</feature>
<dbReference type="GO" id="GO:0006857">
    <property type="term" value="P:oligopeptide transport"/>
    <property type="evidence" value="ECO:0007669"/>
    <property type="project" value="InterPro"/>
</dbReference>
<feature type="transmembrane region" description="Helical" evidence="7">
    <location>
        <begin position="185"/>
        <end position="206"/>
    </location>
</feature>
<dbReference type="Pfam" id="PF00854">
    <property type="entry name" value="PTR2"/>
    <property type="match status" value="1"/>
</dbReference>
<dbReference type="InterPro" id="IPR036259">
    <property type="entry name" value="MFS_trans_sf"/>
</dbReference>
<reference evidence="8" key="1">
    <citation type="submission" date="2022-08" db="EMBL/GenBank/DDBJ databases">
        <authorList>
            <person name="Gutierrez-Valencia J."/>
        </authorList>
    </citation>
    <scope>NUCLEOTIDE SEQUENCE</scope>
</reference>
<dbReference type="Gene3D" id="1.20.1250.20">
    <property type="entry name" value="MFS general substrate transporter like domains"/>
    <property type="match status" value="1"/>
</dbReference>
<evidence type="ECO:0000256" key="2">
    <source>
        <dbReference type="ARBA" id="ARBA00005982"/>
    </source>
</evidence>
<keyword evidence="3 6" id="KW-0812">Transmembrane</keyword>
<sequence length="569" mass="63443">MMEHEDNYTKDGTVDIHGKPANKLKTGNWKACRFILGNECCERLAYYGMSTNLVNFLQERLNMGNVAASTSVTNWSGTCYVTPLIGAFLADAYLGRFWTIAGFVIVYICGMSLLTMSSAVPGLRPSCNGDSCHATSSQTAVCFVALYLIALGTGGIKPCVSSFGADQFDENDESEKKKKSSFFNWFYFSINIGALVASSVLVWIQMNVGWDWGFGIPTVAMAIAIVFFFAGSRMYRVQKPGGSPLTRIFQVIVASLRKLNIQVPADKSLLYEVSDSESSIQGSRRLEHTDEFKFFDRAAVETTDEDLKGLSNPWRLCTVTQVEELKSIIRLLPVWASGIIFSAVYSQMSTMFVLQGNTMDQHIGPKFKIPSASLSLFDTLSVLFWAPIYDRLIVPAARNFTGHQHGFTQLQRMGIGLVISTLAMVVAGALEVVRLQMVRGHNYYDLETIPMSIFWQVPQYFLVGCAEVFTFIGQMEFFYDQAPDAMRSLCSALSLTTVALGNYLSTLLVTVVTDVTTKGGKLGWIPDNLNRGHLDYFYWLLAILSLVNFFVYLWIAKWYTYKNATGRAH</sequence>
<feature type="transmembrane region" description="Helical" evidence="7">
    <location>
        <begin position="536"/>
        <end position="555"/>
    </location>
</feature>